<keyword evidence="4 8" id="KW-0949">S-adenosyl-L-methionine</keyword>
<feature type="binding site" evidence="8">
    <location>
        <position position="24"/>
    </location>
    <ligand>
        <name>S-adenosyl-L-methionine</name>
        <dbReference type="ChEBI" id="CHEBI:59789"/>
    </ligand>
</feature>
<keyword evidence="1 9" id="KW-0698">rRNA processing</keyword>
<evidence type="ECO:0000259" key="10">
    <source>
        <dbReference type="SMART" id="SM00650"/>
    </source>
</evidence>
<comment type="similarity">
    <text evidence="8 9">Belongs to the class I-like SAM-binding methyltransferase superfamily. rRNA adenine N(6)-methyltransferase family.</text>
</comment>
<dbReference type="SMART" id="SM00650">
    <property type="entry name" value="rADc"/>
    <property type="match status" value="1"/>
</dbReference>
<feature type="domain" description="Ribosomal RNA adenine methylase transferase N-terminal" evidence="10">
    <location>
        <begin position="31"/>
        <end position="200"/>
    </location>
</feature>
<dbReference type="PROSITE" id="PS51689">
    <property type="entry name" value="SAM_RNA_A_N6_MT"/>
    <property type="match status" value="1"/>
</dbReference>
<dbReference type="AlphaFoldDB" id="A0ABD2VSA7"/>
<dbReference type="InterPro" id="IPR029063">
    <property type="entry name" value="SAM-dependent_MTases_sf"/>
</dbReference>
<dbReference type="Proteomes" id="UP001627154">
    <property type="component" value="Unassembled WGS sequence"/>
</dbReference>
<dbReference type="Gene3D" id="3.40.50.150">
    <property type="entry name" value="Vaccinia Virus protein VP39"/>
    <property type="match status" value="1"/>
</dbReference>
<dbReference type="EMBL" id="JBJJXI010000190">
    <property type="protein sequence ID" value="KAL3383548.1"/>
    <property type="molecule type" value="Genomic_DNA"/>
</dbReference>
<dbReference type="SUPFAM" id="SSF53335">
    <property type="entry name" value="S-adenosyl-L-methionine-dependent methyltransferases"/>
    <property type="match status" value="1"/>
</dbReference>
<keyword evidence="3 8" id="KW-0808">Transferase</keyword>
<evidence type="ECO:0000256" key="7">
    <source>
        <dbReference type="ARBA" id="ARBA00046134"/>
    </source>
</evidence>
<dbReference type="GO" id="GO:0003723">
    <property type="term" value="F:RNA binding"/>
    <property type="evidence" value="ECO:0007669"/>
    <property type="project" value="UniProtKB-UniRule"/>
</dbReference>
<comment type="subunit">
    <text evidence="6">Part of the small subunit (SSU) processome, composed of more than 70 proteins and the RNA chaperone small nucleolar RNA (snoRNA) U3.</text>
</comment>
<feature type="binding site" evidence="8">
    <location>
        <position position="72"/>
    </location>
    <ligand>
        <name>S-adenosyl-L-methionine</name>
        <dbReference type="ChEBI" id="CHEBI:59789"/>
    </ligand>
</feature>
<accession>A0ABD2VSA7</accession>
<name>A0ABD2VSA7_9HYME</name>
<dbReference type="Pfam" id="PF00398">
    <property type="entry name" value="RrnaAD"/>
    <property type="match status" value="1"/>
</dbReference>
<comment type="function">
    <text evidence="7">Specifically dimethylates two adjacent adenosines in the loop of a conserved hairpin near the 3'-end of 18S rRNA in the 40S particle. Involved in the pre-rRNA processing steps leading to small-subunit rRNA production independently of its RNA-modifying catalytic activity. Part of the small subunit (SSU) processome, first precursor of the small eukaryotic ribosomal subunit. During the assembly of the SSU processome in the nucleolus, many ribosome biogenesis factors, an RNA chaperone and ribosomal proteins associate with the nascent pre-rRNA and work in concert to generate RNA folding, modifications, rearrangements and cleavage as well as targeted degradation of pre-ribosomal RNA by the RNA exosome.</text>
</comment>
<evidence type="ECO:0000256" key="8">
    <source>
        <dbReference type="PROSITE-ProRule" id="PRU01026"/>
    </source>
</evidence>
<gene>
    <name evidence="11" type="ORF">TKK_020568</name>
</gene>
<evidence type="ECO:0000256" key="6">
    <source>
        <dbReference type="ARBA" id="ARBA00035020"/>
    </source>
</evidence>
<feature type="binding site" evidence="8">
    <location>
        <position position="115"/>
    </location>
    <ligand>
        <name>S-adenosyl-L-methionine</name>
        <dbReference type="ChEBI" id="CHEBI:59789"/>
    </ligand>
</feature>
<evidence type="ECO:0000256" key="1">
    <source>
        <dbReference type="ARBA" id="ARBA00022552"/>
    </source>
</evidence>
<reference evidence="11 12" key="1">
    <citation type="journal article" date="2024" name="bioRxiv">
        <title>A reference genome for Trichogramma kaykai: A tiny desert-dwelling parasitoid wasp with competing sex-ratio distorters.</title>
        <authorList>
            <person name="Culotta J."/>
            <person name="Lindsey A.R."/>
        </authorList>
    </citation>
    <scope>NUCLEOTIDE SEQUENCE [LARGE SCALE GENOMIC DNA]</scope>
    <source>
        <strain evidence="11 12">KSX58</strain>
    </source>
</reference>
<dbReference type="PANTHER" id="PTHR11727">
    <property type="entry name" value="DIMETHYLADENOSINE TRANSFERASE"/>
    <property type="match status" value="1"/>
</dbReference>
<dbReference type="NCBIfam" id="TIGR00755">
    <property type="entry name" value="ksgA"/>
    <property type="match status" value="1"/>
</dbReference>
<dbReference type="InterPro" id="IPR011530">
    <property type="entry name" value="rRNA_adenine_dimethylase"/>
</dbReference>
<protein>
    <recommendedName>
        <fullName evidence="9">rRNA adenine N(6)-methyltransferase</fullName>
        <ecNumber evidence="9">2.1.1.-</ecNumber>
    </recommendedName>
</protein>
<evidence type="ECO:0000313" key="11">
    <source>
        <dbReference type="EMBL" id="KAL3383548.1"/>
    </source>
</evidence>
<evidence type="ECO:0000256" key="3">
    <source>
        <dbReference type="ARBA" id="ARBA00022679"/>
    </source>
</evidence>
<dbReference type="InterPro" id="IPR001737">
    <property type="entry name" value="KsgA/Erm"/>
</dbReference>
<organism evidence="11 12">
    <name type="scientific">Trichogramma kaykai</name>
    <dbReference type="NCBI Taxonomy" id="54128"/>
    <lineage>
        <taxon>Eukaryota</taxon>
        <taxon>Metazoa</taxon>
        <taxon>Ecdysozoa</taxon>
        <taxon>Arthropoda</taxon>
        <taxon>Hexapoda</taxon>
        <taxon>Insecta</taxon>
        <taxon>Pterygota</taxon>
        <taxon>Neoptera</taxon>
        <taxon>Endopterygota</taxon>
        <taxon>Hymenoptera</taxon>
        <taxon>Apocrita</taxon>
        <taxon>Proctotrupomorpha</taxon>
        <taxon>Chalcidoidea</taxon>
        <taxon>Trichogrammatidae</taxon>
        <taxon>Trichogramma</taxon>
    </lineage>
</organism>
<feature type="binding site" evidence="8">
    <location>
        <position position="26"/>
    </location>
    <ligand>
        <name>S-adenosyl-L-methionine</name>
        <dbReference type="ChEBI" id="CHEBI:59789"/>
    </ligand>
</feature>
<keyword evidence="5 8" id="KW-0694">RNA-binding</keyword>
<dbReference type="InterPro" id="IPR020598">
    <property type="entry name" value="rRNA_Ade_methylase_Trfase_N"/>
</dbReference>
<sequence length="303" mass="34986">MPKCSKKKTNRRYIPYCKKILNRNALDNPDIIQSIIDKAEIKSTDIVLELDPCGGNLTVKLLESASKVIAYEVDPKLFAELRKRVTGTPMEEKLQLSNCNVVQSDLPFFDLCIGNVPFQIDYKILVKLILHRPVFRCAILLFHKEFADKLVAKPGDANYSRLSASIQLYASVQMLMNVEKNNFKPPAKDDSCVLKIEPKNPPPDFKYEEWDGLTRTLFHRKEKKLSVLFKEAKVLTEMNNTYTKHCRTNNIPIPDNFNINEKVDQILTSNEISEMCPRTMDTDDFIKVYTALKNEGIFFYWHI</sequence>
<evidence type="ECO:0000256" key="2">
    <source>
        <dbReference type="ARBA" id="ARBA00022603"/>
    </source>
</evidence>
<keyword evidence="2 8" id="KW-0489">Methyltransferase</keyword>
<dbReference type="GO" id="GO:0000179">
    <property type="term" value="F:rRNA (adenine-N6,N6-)-dimethyltransferase activity"/>
    <property type="evidence" value="ECO:0007669"/>
    <property type="project" value="UniProtKB-UniRule"/>
</dbReference>
<comment type="caution">
    <text evidence="8">Lacks conserved residue(s) required for the propagation of feature annotation.</text>
</comment>
<evidence type="ECO:0000256" key="5">
    <source>
        <dbReference type="ARBA" id="ARBA00022884"/>
    </source>
</evidence>
<comment type="caution">
    <text evidence="11">The sequence shown here is derived from an EMBL/GenBank/DDBJ whole genome shotgun (WGS) entry which is preliminary data.</text>
</comment>
<dbReference type="EC" id="2.1.1.-" evidence="9"/>
<dbReference type="Gene3D" id="1.10.8.480">
    <property type="match status" value="1"/>
</dbReference>
<dbReference type="PANTHER" id="PTHR11727:SF7">
    <property type="entry name" value="DIMETHYLADENOSINE TRANSFERASE-RELATED"/>
    <property type="match status" value="1"/>
</dbReference>
<evidence type="ECO:0000256" key="9">
    <source>
        <dbReference type="RuleBase" id="RU362106"/>
    </source>
</evidence>
<proteinExistence type="inferred from homology"/>
<evidence type="ECO:0000256" key="4">
    <source>
        <dbReference type="ARBA" id="ARBA00022691"/>
    </source>
</evidence>
<keyword evidence="12" id="KW-1185">Reference proteome</keyword>
<evidence type="ECO:0000313" key="12">
    <source>
        <dbReference type="Proteomes" id="UP001627154"/>
    </source>
</evidence>